<dbReference type="SMART" id="SM00355">
    <property type="entry name" value="ZnF_C2H2"/>
    <property type="match status" value="1"/>
</dbReference>
<feature type="compositionally biased region" description="Acidic residues" evidence="2">
    <location>
        <begin position="171"/>
        <end position="181"/>
    </location>
</feature>
<comment type="caution">
    <text evidence="4">The sequence shown here is derived from an EMBL/GenBank/DDBJ whole genome shotgun (WGS) entry which is preliminary data.</text>
</comment>
<keyword evidence="1" id="KW-0862">Zinc</keyword>
<keyword evidence="1" id="KW-0479">Metal-binding</keyword>
<feature type="region of interest" description="Disordered" evidence="2">
    <location>
        <begin position="133"/>
        <end position="260"/>
    </location>
</feature>
<reference evidence="4" key="1">
    <citation type="journal article" date="2020" name="New Phytol.">
        <title>Comparative genomics reveals dynamic genome evolution in host specialist ectomycorrhizal fungi.</title>
        <authorList>
            <person name="Lofgren L.A."/>
            <person name="Nguyen N.H."/>
            <person name="Vilgalys R."/>
            <person name="Ruytinx J."/>
            <person name="Liao H.L."/>
            <person name="Branco S."/>
            <person name="Kuo A."/>
            <person name="LaButti K."/>
            <person name="Lipzen A."/>
            <person name="Andreopoulos W."/>
            <person name="Pangilinan J."/>
            <person name="Riley R."/>
            <person name="Hundley H."/>
            <person name="Na H."/>
            <person name="Barry K."/>
            <person name="Grigoriev I.V."/>
            <person name="Stajich J.E."/>
            <person name="Kennedy P.G."/>
        </authorList>
    </citation>
    <scope>NUCLEOTIDE SEQUENCE</scope>
    <source>
        <strain evidence="4">FC423</strain>
    </source>
</reference>
<dbReference type="GeneID" id="64700312"/>
<dbReference type="RefSeq" id="XP_041290180.1">
    <property type="nucleotide sequence ID" value="XM_041438053.1"/>
</dbReference>
<evidence type="ECO:0000256" key="1">
    <source>
        <dbReference type="PROSITE-ProRule" id="PRU00042"/>
    </source>
</evidence>
<keyword evidence="1" id="KW-0863">Zinc-finger</keyword>
<keyword evidence="5" id="KW-1185">Reference proteome</keyword>
<dbReference type="AlphaFoldDB" id="A0A9P7F1D0"/>
<dbReference type="EMBL" id="JABBWM010000047">
    <property type="protein sequence ID" value="KAG2102502.1"/>
    <property type="molecule type" value="Genomic_DNA"/>
</dbReference>
<evidence type="ECO:0000313" key="4">
    <source>
        <dbReference type="EMBL" id="KAG2102502.1"/>
    </source>
</evidence>
<dbReference type="OrthoDB" id="6365676at2759"/>
<sequence length="305" mass="33301">MTEFAGMFHEDISSPDGSPDLWMADTSFASYAPDNYSTMYGTDGLGYHSDFNTMSPSIGSSSTSSPASDCFELQPSVEPAYGLGISQWFSSDEEGQFDALGFVRAERPSPQILVEQAPLRTVCMSDVVIPNGSSLSPSSLPPPQPSSDNLPSMPSPPIRAPRWQRQGNQLFEEDSDAESDGDLYYPSDASDSPVCRSADPASPLFQSLPEPPHRRRRQDVSLPIPVPNLTKKSRGRKVPVSSGGGPVYARSKDRSKKGTRTYTCHVDGCSKCFVRSEHLKRHIRSIHTNDKREADVSAYPACQSD</sequence>
<dbReference type="PROSITE" id="PS00028">
    <property type="entry name" value="ZINC_FINGER_C2H2_1"/>
    <property type="match status" value="1"/>
</dbReference>
<dbReference type="Gene3D" id="3.30.160.60">
    <property type="entry name" value="Classic Zinc Finger"/>
    <property type="match status" value="1"/>
</dbReference>
<dbReference type="GO" id="GO:0008270">
    <property type="term" value="F:zinc ion binding"/>
    <property type="evidence" value="ECO:0007669"/>
    <property type="project" value="UniProtKB-KW"/>
</dbReference>
<dbReference type="InterPro" id="IPR036236">
    <property type="entry name" value="Znf_C2H2_sf"/>
</dbReference>
<name>A0A9P7F1D0_9AGAM</name>
<accession>A0A9P7F1D0</accession>
<evidence type="ECO:0000313" key="5">
    <source>
        <dbReference type="Proteomes" id="UP000823399"/>
    </source>
</evidence>
<protein>
    <recommendedName>
        <fullName evidence="3">C2H2-type domain-containing protein</fullName>
    </recommendedName>
</protein>
<gene>
    <name evidence="4" type="ORF">F5147DRAFT_707174</name>
</gene>
<dbReference type="SUPFAM" id="SSF57667">
    <property type="entry name" value="beta-beta-alpha zinc fingers"/>
    <property type="match status" value="1"/>
</dbReference>
<proteinExistence type="predicted"/>
<evidence type="ECO:0000256" key="2">
    <source>
        <dbReference type="SAM" id="MobiDB-lite"/>
    </source>
</evidence>
<evidence type="ECO:0000259" key="3">
    <source>
        <dbReference type="PROSITE" id="PS50157"/>
    </source>
</evidence>
<dbReference type="InterPro" id="IPR013087">
    <property type="entry name" value="Znf_C2H2_type"/>
</dbReference>
<dbReference type="Proteomes" id="UP000823399">
    <property type="component" value="Unassembled WGS sequence"/>
</dbReference>
<organism evidence="4 5">
    <name type="scientific">Suillus discolor</name>
    <dbReference type="NCBI Taxonomy" id="1912936"/>
    <lineage>
        <taxon>Eukaryota</taxon>
        <taxon>Fungi</taxon>
        <taxon>Dikarya</taxon>
        <taxon>Basidiomycota</taxon>
        <taxon>Agaricomycotina</taxon>
        <taxon>Agaricomycetes</taxon>
        <taxon>Agaricomycetidae</taxon>
        <taxon>Boletales</taxon>
        <taxon>Suillineae</taxon>
        <taxon>Suillaceae</taxon>
        <taxon>Suillus</taxon>
    </lineage>
</organism>
<feature type="domain" description="C2H2-type" evidence="3">
    <location>
        <begin position="262"/>
        <end position="292"/>
    </location>
</feature>
<dbReference type="PROSITE" id="PS50157">
    <property type="entry name" value="ZINC_FINGER_C2H2_2"/>
    <property type="match status" value="1"/>
</dbReference>